<dbReference type="eggNOG" id="COG2962">
    <property type="taxonomic scope" value="Bacteria"/>
</dbReference>
<evidence type="ECO:0000256" key="1">
    <source>
        <dbReference type="ARBA" id="ARBA00004651"/>
    </source>
</evidence>
<dbReference type="Proteomes" id="UP000003195">
    <property type="component" value="Unassembled WGS sequence"/>
</dbReference>
<comment type="similarity">
    <text evidence="2">Belongs to the EamA transporter family.</text>
</comment>
<keyword evidence="4" id="KW-1003">Cell membrane</keyword>
<dbReference type="InterPro" id="IPR000620">
    <property type="entry name" value="EamA_dom"/>
</dbReference>
<feature type="transmembrane region" description="Helical" evidence="8">
    <location>
        <begin position="225"/>
        <end position="245"/>
    </location>
</feature>
<feature type="transmembrane region" description="Helical" evidence="8">
    <location>
        <begin position="27"/>
        <end position="46"/>
    </location>
</feature>
<evidence type="ECO:0000256" key="7">
    <source>
        <dbReference type="ARBA" id="ARBA00023136"/>
    </source>
</evidence>
<dbReference type="PANTHER" id="PTHR22911:SF137">
    <property type="entry name" value="SOLUTE CARRIER FAMILY 35 MEMBER G2-RELATED"/>
    <property type="match status" value="1"/>
</dbReference>
<dbReference type="InterPro" id="IPR037185">
    <property type="entry name" value="EmrE-like"/>
</dbReference>
<dbReference type="Pfam" id="PF00892">
    <property type="entry name" value="EamA"/>
    <property type="match status" value="2"/>
</dbReference>
<evidence type="ECO:0000256" key="4">
    <source>
        <dbReference type="ARBA" id="ARBA00022475"/>
    </source>
</evidence>
<feature type="transmembrane region" description="Helical" evidence="8">
    <location>
        <begin position="82"/>
        <end position="99"/>
    </location>
</feature>
<evidence type="ECO:0000256" key="6">
    <source>
        <dbReference type="ARBA" id="ARBA00022989"/>
    </source>
</evidence>
<organism evidence="10 11">
    <name type="scientific">Megasphaera micronuciformis F0359</name>
    <dbReference type="NCBI Taxonomy" id="706434"/>
    <lineage>
        <taxon>Bacteria</taxon>
        <taxon>Bacillati</taxon>
        <taxon>Bacillota</taxon>
        <taxon>Negativicutes</taxon>
        <taxon>Veillonellales</taxon>
        <taxon>Veillonellaceae</taxon>
        <taxon>Megasphaera</taxon>
    </lineage>
</organism>
<keyword evidence="11" id="KW-1185">Reference proteome</keyword>
<gene>
    <name evidence="10" type="primary">rarD</name>
    <name evidence="10" type="ORF">HMPREF9429_00319</name>
</gene>
<comment type="subcellular location">
    <subcellularLocation>
        <location evidence="1">Cell membrane</location>
        <topology evidence="1">Multi-pass membrane protein</topology>
    </subcellularLocation>
</comment>
<dbReference type="GO" id="GO:0005886">
    <property type="term" value="C:plasma membrane"/>
    <property type="evidence" value="ECO:0007669"/>
    <property type="project" value="UniProtKB-SubCell"/>
</dbReference>
<evidence type="ECO:0000313" key="10">
    <source>
        <dbReference type="EMBL" id="EFQ04822.1"/>
    </source>
</evidence>
<dbReference type="EMBL" id="AECS01000010">
    <property type="protein sequence ID" value="EFQ04822.1"/>
    <property type="molecule type" value="Genomic_DNA"/>
</dbReference>
<sequence>MLFVLIFAGRKQLKEDLAFLREKTSRIFLLLTAAVLVTANWLTYIWAVTHGHVIDTSIGYYLNPLLSVLLGVVMFSEKLSTPKRISIVLAAIGLALMTWQGGHFPWLALLLAGTFALYGAVKKMLHLQPISSITLETLIVLAPSIIYIYNLHSNSSGHFLTSDVTTTFLLLGAGIVTAVPLLLFSYGANELPLNVLGFIQYISPTLAFVWGIFFFHEPFGTDKLIALSFIWISLVIFTIGERLQISRSTYKQKKRS</sequence>
<feature type="transmembrane region" description="Helical" evidence="8">
    <location>
        <begin position="105"/>
        <end position="121"/>
    </location>
</feature>
<dbReference type="SUPFAM" id="SSF103481">
    <property type="entry name" value="Multidrug resistance efflux transporter EmrE"/>
    <property type="match status" value="2"/>
</dbReference>
<keyword evidence="3" id="KW-0813">Transport</keyword>
<feature type="domain" description="EamA" evidence="9">
    <location>
        <begin position="107"/>
        <end position="237"/>
    </location>
</feature>
<evidence type="ECO:0000259" key="9">
    <source>
        <dbReference type="Pfam" id="PF00892"/>
    </source>
</evidence>
<dbReference type="PANTHER" id="PTHR22911">
    <property type="entry name" value="ACYL-MALONYL CONDENSING ENZYME-RELATED"/>
    <property type="match status" value="1"/>
</dbReference>
<feature type="transmembrane region" description="Helical" evidence="8">
    <location>
        <begin position="58"/>
        <end position="75"/>
    </location>
</feature>
<comment type="caution">
    <text evidence="10">The sequence shown here is derived from an EMBL/GenBank/DDBJ whole genome shotgun (WGS) entry which is preliminary data.</text>
</comment>
<dbReference type="Gene3D" id="1.10.3730.20">
    <property type="match status" value="1"/>
</dbReference>
<feature type="domain" description="EamA" evidence="9">
    <location>
        <begin position="3"/>
        <end position="98"/>
    </location>
</feature>
<evidence type="ECO:0000256" key="2">
    <source>
        <dbReference type="ARBA" id="ARBA00007362"/>
    </source>
</evidence>
<evidence type="ECO:0000256" key="8">
    <source>
        <dbReference type="SAM" id="Phobius"/>
    </source>
</evidence>
<evidence type="ECO:0000256" key="3">
    <source>
        <dbReference type="ARBA" id="ARBA00022448"/>
    </source>
</evidence>
<dbReference type="AlphaFoldDB" id="E2ZA60"/>
<evidence type="ECO:0000313" key="11">
    <source>
        <dbReference type="Proteomes" id="UP000003195"/>
    </source>
</evidence>
<dbReference type="NCBIfam" id="TIGR00688">
    <property type="entry name" value="rarD"/>
    <property type="match status" value="1"/>
</dbReference>
<dbReference type="HOGENOM" id="CLU_054508_1_0_9"/>
<feature type="transmembrane region" description="Helical" evidence="8">
    <location>
        <begin position="133"/>
        <end position="152"/>
    </location>
</feature>
<keyword evidence="6 8" id="KW-1133">Transmembrane helix</keyword>
<protein>
    <submittedName>
        <fullName evidence="10">Protein RarD</fullName>
    </submittedName>
</protein>
<feature type="transmembrane region" description="Helical" evidence="8">
    <location>
        <begin position="191"/>
        <end position="213"/>
    </location>
</feature>
<keyword evidence="7 8" id="KW-0472">Membrane</keyword>
<reference evidence="10 11" key="1">
    <citation type="submission" date="2010-08" db="EMBL/GenBank/DDBJ databases">
        <authorList>
            <person name="Weinstock G."/>
            <person name="Sodergren E."/>
            <person name="Clifton S."/>
            <person name="Fulton L."/>
            <person name="Fulton B."/>
            <person name="Courtney L."/>
            <person name="Fronick C."/>
            <person name="Harrison M."/>
            <person name="Strong C."/>
            <person name="Farmer C."/>
            <person name="Delahaunty K."/>
            <person name="Markovic C."/>
            <person name="Hall O."/>
            <person name="Minx P."/>
            <person name="Tomlinson C."/>
            <person name="Mitreva M."/>
            <person name="Hou S."/>
            <person name="Chen J."/>
            <person name="Wollam A."/>
            <person name="Pepin K.H."/>
            <person name="Johnson M."/>
            <person name="Bhonagiri V."/>
            <person name="Zhang X."/>
            <person name="Suruliraj S."/>
            <person name="Warren W."/>
            <person name="Chinwalla A."/>
            <person name="Mardis E.R."/>
            <person name="Wilson R.K."/>
        </authorList>
    </citation>
    <scope>NUCLEOTIDE SEQUENCE [LARGE SCALE GENOMIC DNA]</scope>
    <source>
        <strain evidence="10 11">F0359</strain>
    </source>
</reference>
<keyword evidence="5 8" id="KW-0812">Transmembrane</keyword>
<dbReference type="STRING" id="706434.HMPREF9429_00319"/>
<dbReference type="InterPro" id="IPR004626">
    <property type="entry name" value="RarD"/>
</dbReference>
<evidence type="ECO:0000256" key="5">
    <source>
        <dbReference type="ARBA" id="ARBA00022692"/>
    </source>
</evidence>
<proteinExistence type="inferred from homology"/>
<feature type="transmembrane region" description="Helical" evidence="8">
    <location>
        <begin position="164"/>
        <end position="184"/>
    </location>
</feature>
<accession>E2ZA60</accession>
<name>E2ZA60_9FIRM</name>